<dbReference type="Proteomes" id="UP000254161">
    <property type="component" value="Unassembled WGS sequence"/>
</dbReference>
<feature type="coiled-coil region" evidence="1">
    <location>
        <begin position="148"/>
        <end position="175"/>
    </location>
</feature>
<sequence>MYEIRDDSTTLYNSIKLTKIYDMQEELEFKKAYLKIVEFLNTWIHGSYMRGVFDFVRDNQLSKKNNRSVGKFILKAIDNYPIKEHHLIREEKLDFQEWVQRNGLMEIIKGEILNHAQKLLKLKKLEYDLKKLPLNSNRGSLYYSKEDLQNAKKLLNEFADKMNFKEMEKEAEEAEFKADFLQVFAFKTLMETARRQEWAM</sequence>
<evidence type="ECO:0000313" key="2">
    <source>
        <dbReference type="EMBL" id="SUX26187.1"/>
    </source>
</evidence>
<gene>
    <name evidence="2" type="ORF">NCTC12264_00408</name>
</gene>
<evidence type="ECO:0000313" key="3">
    <source>
        <dbReference type="Proteomes" id="UP000254161"/>
    </source>
</evidence>
<accession>A0A381EHI1</accession>
<evidence type="ECO:0000256" key="1">
    <source>
        <dbReference type="SAM" id="Coils"/>
    </source>
</evidence>
<proteinExistence type="predicted"/>
<protein>
    <submittedName>
        <fullName evidence="2">Uncharacterized protein</fullName>
    </submittedName>
</protein>
<dbReference type="RefSeq" id="WP_115629092.1">
    <property type="nucleotide sequence ID" value="NZ_JANKIR010000061.1"/>
</dbReference>
<dbReference type="AlphaFoldDB" id="A0A381EHI1"/>
<keyword evidence="1" id="KW-0175">Coiled coil</keyword>
<organism evidence="2 3">
    <name type="scientific">Campylobacter upsaliensis</name>
    <dbReference type="NCBI Taxonomy" id="28080"/>
    <lineage>
        <taxon>Bacteria</taxon>
        <taxon>Pseudomonadati</taxon>
        <taxon>Campylobacterota</taxon>
        <taxon>Epsilonproteobacteria</taxon>
        <taxon>Campylobacterales</taxon>
        <taxon>Campylobacteraceae</taxon>
        <taxon>Campylobacter</taxon>
    </lineage>
</organism>
<reference evidence="2 3" key="1">
    <citation type="submission" date="2018-06" db="EMBL/GenBank/DDBJ databases">
        <authorList>
            <consortium name="Pathogen Informatics"/>
            <person name="Doyle S."/>
        </authorList>
    </citation>
    <scope>NUCLEOTIDE SEQUENCE [LARGE SCALE GENOMIC DNA]</scope>
    <source>
        <strain evidence="2 3">NCTC12264</strain>
    </source>
</reference>
<dbReference type="EMBL" id="UFUZ01000001">
    <property type="protein sequence ID" value="SUX26187.1"/>
    <property type="molecule type" value="Genomic_DNA"/>
</dbReference>
<name>A0A381EHI1_CAMUP</name>